<reference evidence="1" key="1">
    <citation type="submission" date="2021-06" db="EMBL/GenBank/DDBJ databases">
        <title>Parelaphostrongylus tenuis whole genome reference sequence.</title>
        <authorList>
            <person name="Garwood T.J."/>
            <person name="Larsen P.A."/>
            <person name="Fountain-Jones N.M."/>
            <person name="Garbe J.R."/>
            <person name="Macchietto M.G."/>
            <person name="Kania S.A."/>
            <person name="Gerhold R.W."/>
            <person name="Richards J.E."/>
            <person name="Wolf T.M."/>
        </authorList>
    </citation>
    <scope>NUCLEOTIDE SEQUENCE</scope>
    <source>
        <strain evidence="1">MNPRO001-30</strain>
        <tissue evidence="1">Meninges</tissue>
    </source>
</reference>
<proteinExistence type="predicted"/>
<organism evidence="1 2">
    <name type="scientific">Parelaphostrongylus tenuis</name>
    <name type="common">Meningeal worm</name>
    <dbReference type="NCBI Taxonomy" id="148309"/>
    <lineage>
        <taxon>Eukaryota</taxon>
        <taxon>Metazoa</taxon>
        <taxon>Ecdysozoa</taxon>
        <taxon>Nematoda</taxon>
        <taxon>Chromadorea</taxon>
        <taxon>Rhabditida</taxon>
        <taxon>Rhabditina</taxon>
        <taxon>Rhabditomorpha</taxon>
        <taxon>Strongyloidea</taxon>
        <taxon>Metastrongylidae</taxon>
        <taxon>Parelaphostrongylus</taxon>
    </lineage>
</organism>
<dbReference type="AlphaFoldDB" id="A0AAD5MEQ7"/>
<accession>A0AAD5MEQ7</accession>
<evidence type="ECO:0000313" key="1">
    <source>
        <dbReference type="EMBL" id="KAJ1355448.1"/>
    </source>
</evidence>
<keyword evidence="2" id="KW-1185">Reference proteome</keyword>
<sequence length="55" mass="6261">MNVTHLSKAAVFFISLLNFRPPSKPGEENDGVFPYSNMFDLPADYILEVFIKSRP</sequence>
<gene>
    <name evidence="1" type="ORF">KIN20_012845</name>
</gene>
<dbReference type="Proteomes" id="UP001196413">
    <property type="component" value="Unassembled WGS sequence"/>
</dbReference>
<evidence type="ECO:0000313" key="2">
    <source>
        <dbReference type="Proteomes" id="UP001196413"/>
    </source>
</evidence>
<name>A0AAD5MEQ7_PARTN</name>
<comment type="caution">
    <text evidence="1">The sequence shown here is derived from an EMBL/GenBank/DDBJ whole genome shotgun (WGS) entry which is preliminary data.</text>
</comment>
<dbReference type="EMBL" id="JAHQIW010002477">
    <property type="protein sequence ID" value="KAJ1355448.1"/>
    <property type="molecule type" value="Genomic_DNA"/>
</dbReference>
<protein>
    <submittedName>
        <fullName evidence="1">Uncharacterized protein</fullName>
    </submittedName>
</protein>